<sequence length="243" mass="26919">MAKQNETGHAVNVENFHKLIQYVTTYGLDYSPSNPELQLPQLTAQHTAAENVQQTLTDQVPLFNAARNARLELFENSDKLATRVINALEVSGVSKEVVKDAKTINNKIQGRRASEPQQVPANTPPPNSISASQKSYVQMAQHWAALVALLENQPAYNPNQPELKVEALDQMQQDMNAANEAVNTAYAQYEEVLTRRDEVLYEPTGGVVAVAALVKKQVKAIYGADSPQFRATNAINFKTFKRK</sequence>
<gene>
    <name evidence="2" type="ORF">KIV10_13415</name>
</gene>
<evidence type="ECO:0000313" key="2">
    <source>
        <dbReference type="EMBL" id="MBT0609181.1"/>
    </source>
</evidence>
<dbReference type="RefSeq" id="WP_214114605.1">
    <property type="nucleotide sequence ID" value="NZ_JAHCTB010000007.1"/>
</dbReference>
<name>A0ABS5S7J7_9FLAO</name>
<feature type="region of interest" description="Disordered" evidence="1">
    <location>
        <begin position="107"/>
        <end position="131"/>
    </location>
</feature>
<proteinExistence type="predicted"/>
<evidence type="ECO:0000256" key="1">
    <source>
        <dbReference type="SAM" id="MobiDB-lite"/>
    </source>
</evidence>
<organism evidence="2 3">
    <name type="scientific">Aequorivita echinoideorum</name>
    <dbReference type="NCBI Taxonomy" id="1549647"/>
    <lineage>
        <taxon>Bacteria</taxon>
        <taxon>Pseudomonadati</taxon>
        <taxon>Bacteroidota</taxon>
        <taxon>Flavobacteriia</taxon>
        <taxon>Flavobacteriales</taxon>
        <taxon>Flavobacteriaceae</taxon>
        <taxon>Aequorivita</taxon>
    </lineage>
</organism>
<reference evidence="2 3" key="1">
    <citation type="submission" date="2021-05" db="EMBL/GenBank/DDBJ databases">
        <title>Aequorivita echinoideorum JCM 30378 genome.</title>
        <authorList>
            <person name="Zhang H."/>
            <person name="Li C."/>
        </authorList>
    </citation>
    <scope>NUCLEOTIDE SEQUENCE [LARGE SCALE GENOMIC DNA]</scope>
    <source>
        <strain evidence="2 3">JCM30378</strain>
    </source>
</reference>
<evidence type="ECO:0000313" key="3">
    <source>
        <dbReference type="Proteomes" id="UP001297092"/>
    </source>
</evidence>
<keyword evidence="3" id="KW-1185">Reference proteome</keyword>
<comment type="caution">
    <text evidence="2">The sequence shown here is derived from an EMBL/GenBank/DDBJ whole genome shotgun (WGS) entry which is preliminary data.</text>
</comment>
<dbReference type="EMBL" id="JAHCTB010000007">
    <property type="protein sequence ID" value="MBT0609181.1"/>
    <property type="molecule type" value="Genomic_DNA"/>
</dbReference>
<dbReference type="Proteomes" id="UP001297092">
    <property type="component" value="Unassembled WGS sequence"/>
</dbReference>
<protein>
    <submittedName>
        <fullName evidence="2">Uncharacterized protein</fullName>
    </submittedName>
</protein>
<accession>A0ABS5S7J7</accession>